<proteinExistence type="predicted"/>
<dbReference type="Proteomes" id="UP001189429">
    <property type="component" value="Unassembled WGS sequence"/>
</dbReference>
<evidence type="ECO:0000313" key="3">
    <source>
        <dbReference type="Proteomes" id="UP001189429"/>
    </source>
</evidence>
<feature type="non-terminal residue" evidence="2">
    <location>
        <position position="117"/>
    </location>
</feature>
<feature type="compositionally biased region" description="Low complexity" evidence="1">
    <location>
        <begin position="78"/>
        <end position="101"/>
    </location>
</feature>
<evidence type="ECO:0000256" key="1">
    <source>
        <dbReference type="SAM" id="MobiDB-lite"/>
    </source>
</evidence>
<accession>A0ABN9V3L9</accession>
<reference evidence="2" key="1">
    <citation type="submission" date="2023-10" db="EMBL/GenBank/DDBJ databases">
        <authorList>
            <person name="Chen Y."/>
            <person name="Shah S."/>
            <person name="Dougan E. K."/>
            <person name="Thang M."/>
            <person name="Chan C."/>
        </authorList>
    </citation>
    <scope>NUCLEOTIDE SEQUENCE [LARGE SCALE GENOMIC DNA]</scope>
</reference>
<protein>
    <submittedName>
        <fullName evidence="2">Uncharacterized protein</fullName>
    </submittedName>
</protein>
<name>A0ABN9V3L9_9DINO</name>
<feature type="compositionally biased region" description="Pro residues" evidence="1">
    <location>
        <begin position="25"/>
        <end position="36"/>
    </location>
</feature>
<keyword evidence="3" id="KW-1185">Reference proteome</keyword>
<dbReference type="EMBL" id="CAUYUJ010016560">
    <property type="protein sequence ID" value="CAK0866656.1"/>
    <property type="molecule type" value="Genomic_DNA"/>
</dbReference>
<comment type="caution">
    <text evidence="2">The sequence shown here is derived from an EMBL/GenBank/DDBJ whole genome shotgun (WGS) entry which is preliminary data.</text>
</comment>
<evidence type="ECO:0000313" key="2">
    <source>
        <dbReference type="EMBL" id="CAK0866656.1"/>
    </source>
</evidence>
<feature type="non-terminal residue" evidence="2">
    <location>
        <position position="1"/>
    </location>
</feature>
<sequence>APAAAAAGGARAPTAMASGAARRCPLPPEGDAPPGPLVEDFHAALEGALTRLSEAHCREVSELRRRLDGAGRPASPRGPVALAEPPEAAASAAPGAGEAEAAGGGELAAKLREARAS</sequence>
<feature type="compositionally biased region" description="Low complexity" evidence="1">
    <location>
        <begin position="1"/>
        <end position="17"/>
    </location>
</feature>
<feature type="region of interest" description="Disordered" evidence="1">
    <location>
        <begin position="1"/>
        <end position="38"/>
    </location>
</feature>
<feature type="region of interest" description="Disordered" evidence="1">
    <location>
        <begin position="64"/>
        <end position="117"/>
    </location>
</feature>
<gene>
    <name evidence="2" type="ORF">PCOR1329_LOCUS53780</name>
</gene>
<organism evidence="2 3">
    <name type="scientific">Prorocentrum cordatum</name>
    <dbReference type="NCBI Taxonomy" id="2364126"/>
    <lineage>
        <taxon>Eukaryota</taxon>
        <taxon>Sar</taxon>
        <taxon>Alveolata</taxon>
        <taxon>Dinophyceae</taxon>
        <taxon>Prorocentrales</taxon>
        <taxon>Prorocentraceae</taxon>
        <taxon>Prorocentrum</taxon>
    </lineage>
</organism>